<dbReference type="GO" id="GO:0008171">
    <property type="term" value="F:O-methyltransferase activity"/>
    <property type="evidence" value="ECO:0007669"/>
    <property type="project" value="InterPro"/>
</dbReference>
<evidence type="ECO:0000259" key="6">
    <source>
        <dbReference type="Pfam" id="PF08100"/>
    </source>
</evidence>
<keyword evidence="1 7" id="KW-0489">Methyltransferase</keyword>
<dbReference type="Gene3D" id="3.40.50.150">
    <property type="entry name" value="Vaccinia Virus protein VP39"/>
    <property type="match status" value="1"/>
</dbReference>
<proteinExistence type="predicted"/>
<gene>
    <name evidence="7" type="ORF">OO17_14420</name>
</gene>
<dbReference type="PATRIC" id="fig|1076.23.peg.3013"/>
<dbReference type="InterPro" id="IPR001077">
    <property type="entry name" value="COMT_C"/>
</dbReference>
<dbReference type="OrthoDB" id="7418600at2"/>
<feature type="active site" description="Proton acceptor" evidence="4">
    <location>
        <position position="280"/>
    </location>
</feature>
<comment type="caution">
    <text evidence="7">The sequence shown here is derived from an EMBL/GenBank/DDBJ whole genome shotgun (WGS) entry which is preliminary data.</text>
</comment>
<dbReference type="Gene3D" id="1.10.10.10">
    <property type="entry name" value="Winged helix-like DNA-binding domain superfamily/Winged helix DNA-binding domain"/>
    <property type="match status" value="1"/>
</dbReference>
<dbReference type="InterPro" id="IPR036388">
    <property type="entry name" value="WH-like_DNA-bd_sf"/>
</dbReference>
<dbReference type="GO" id="GO:0032259">
    <property type="term" value="P:methylation"/>
    <property type="evidence" value="ECO:0007669"/>
    <property type="project" value="UniProtKB-KW"/>
</dbReference>
<feature type="domain" description="O-methyltransferase dimerisation" evidence="6">
    <location>
        <begin position="46"/>
        <end position="117"/>
    </location>
</feature>
<dbReference type="Pfam" id="PF00891">
    <property type="entry name" value="Methyltransf_2"/>
    <property type="match status" value="1"/>
</dbReference>
<dbReference type="InterPro" id="IPR012967">
    <property type="entry name" value="COMT_dimerisation"/>
</dbReference>
<protein>
    <submittedName>
        <fullName evidence="7">Methyltransferase</fullName>
    </submittedName>
</protein>
<dbReference type="PANTHER" id="PTHR43712:SF2">
    <property type="entry name" value="O-METHYLTRANSFERASE CICE"/>
    <property type="match status" value="1"/>
</dbReference>
<evidence type="ECO:0000313" key="7">
    <source>
        <dbReference type="EMBL" id="KIZ41703.1"/>
    </source>
</evidence>
<dbReference type="AlphaFoldDB" id="A0A0D7ELQ0"/>
<evidence type="ECO:0000259" key="5">
    <source>
        <dbReference type="Pfam" id="PF00891"/>
    </source>
</evidence>
<evidence type="ECO:0000256" key="2">
    <source>
        <dbReference type="ARBA" id="ARBA00022679"/>
    </source>
</evidence>
<dbReference type="InterPro" id="IPR016461">
    <property type="entry name" value="COMT-like"/>
</dbReference>
<dbReference type="InterPro" id="IPR036390">
    <property type="entry name" value="WH_DNA-bd_sf"/>
</dbReference>
<keyword evidence="3" id="KW-0949">S-adenosyl-L-methionine</keyword>
<dbReference type="PANTHER" id="PTHR43712">
    <property type="entry name" value="PUTATIVE (AFU_ORTHOLOGUE AFUA_4G14580)-RELATED"/>
    <property type="match status" value="1"/>
</dbReference>
<dbReference type="EMBL" id="JXXE01000286">
    <property type="protein sequence ID" value="KIZ41703.1"/>
    <property type="molecule type" value="Genomic_DNA"/>
</dbReference>
<dbReference type="PROSITE" id="PS51683">
    <property type="entry name" value="SAM_OMT_II"/>
    <property type="match status" value="1"/>
</dbReference>
<evidence type="ECO:0000256" key="4">
    <source>
        <dbReference type="PIRSR" id="PIRSR005739-1"/>
    </source>
</evidence>
<evidence type="ECO:0000256" key="3">
    <source>
        <dbReference type="ARBA" id="ARBA00022691"/>
    </source>
</evidence>
<evidence type="ECO:0000313" key="8">
    <source>
        <dbReference type="Proteomes" id="UP000032515"/>
    </source>
</evidence>
<dbReference type="Proteomes" id="UP000032515">
    <property type="component" value="Unassembled WGS sequence"/>
</dbReference>
<dbReference type="PIRSF" id="PIRSF005739">
    <property type="entry name" value="O-mtase"/>
    <property type="match status" value="1"/>
</dbReference>
<feature type="domain" description="O-methyltransferase C-terminal" evidence="5">
    <location>
        <begin position="175"/>
        <end position="351"/>
    </location>
</feature>
<accession>A0A0D7ELQ0</accession>
<dbReference type="SUPFAM" id="SSF46785">
    <property type="entry name" value="Winged helix' DNA-binding domain"/>
    <property type="match status" value="1"/>
</dbReference>
<organism evidence="7 8">
    <name type="scientific">Rhodopseudomonas palustris</name>
    <dbReference type="NCBI Taxonomy" id="1076"/>
    <lineage>
        <taxon>Bacteria</taxon>
        <taxon>Pseudomonadati</taxon>
        <taxon>Pseudomonadota</taxon>
        <taxon>Alphaproteobacteria</taxon>
        <taxon>Hyphomicrobiales</taxon>
        <taxon>Nitrobacteraceae</taxon>
        <taxon>Rhodopseudomonas</taxon>
    </lineage>
</organism>
<dbReference type="RefSeq" id="WP_044412060.1">
    <property type="nucleotide sequence ID" value="NZ_JXXE01000286.1"/>
</dbReference>
<dbReference type="InterPro" id="IPR029063">
    <property type="entry name" value="SAM-dependent_MTases_sf"/>
</dbReference>
<dbReference type="GO" id="GO:0046983">
    <property type="term" value="F:protein dimerization activity"/>
    <property type="evidence" value="ECO:0007669"/>
    <property type="project" value="InterPro"/>
</dbReference>
<name>A0A0D7ELQ0_RHOPL</name>
<dbReference type="SUPFAM" id="SSF53335">
    <property type="entry name" value="S-adenosyl-L-methionine-dependent methyltransferases"/>
    <property type="match status" value="1"/>
</dbReference>
<evidence type="ECO:0000256" key="1">
    <source>
        <dbReference type="ARBA" id="ARBA00022603"/>
    </source>
</evidence>
<reference evidence="7 8" key="1">
    <citation type="submission" date="2014-11" db="EMBL/GenBank/DDBJ databases">
        <title>Genomics and ecophysiology of heterotrophic nitrogen fixing bacteria isolated from estuarine surface water.</title>
        <authorList>
            <person name="Bentzon-Tilia M."/>
            <person name="Severin I."/>
            <person name="Hansen L.H."/>
            <person name="Riemann L."/>
        </authorList>
    </citation>
    <scope>NUCLEOTIDE SEQUENCE [LARGE SCALE GENOMIC DNA]</scope>
    <source>
        <strain evidence="7 8">BAL398</strain>
    </source>
</reference>
<dbReference type="Pfam" id="PF08100">
    <property type="entry name" value="Dimerisation"/>
    <property type="match status" value="1"/>
</dbReference>
<sequence>MIPLSLRDRLLGLRDALRSSARFQRFAAAFPLTRRVARRRAGVMFDLIAGFVYSQVLLACVQLKLFDRLAAGPVSAEDLAARLSLPLDSMRLLLDAAVALDLVQHRSRSRYGLGPLGAELRGNPSVTALVAHHAILYRDLSDPVALLRDGGGGGELAAYWAYARDRNAADLSGDSIAPYTELMAASQPMIANEVLHAVSFRDRSCLLDVGGGDGAFLAAVAARAPQLRCILFDLPAVAARAAARFEATGLSSRATAIGGSFLTDALPDGADIVSLVRVIHDHDDAEVMTLLRAIHRALPAGGQLLVAEPIAGVRGAEAIGDAYFAFYLKAMGSGKARTFAQLKHLLEAAGFGDIQLGAGPMPLVASIITAVKRQEVC</sequence>
<keyword evidence="2 7" id="KW-0808">Transferase</keyword>